<organism evidence="2 3">
    <name type="scientific">Agrococcus jejuensis</name>
    <dbReference type="NCBI Taxonomy" id="399736"/>
    <lineage>
        <taxon>Bacteria</taxon>
        <taxon>Bacillati</taxon>
        <taxon>Actinomycetota</taxon>
        <taxon>Actinomycetes</taxon>
        <taxon>Micrococcales</taxon>
        <taxon>Microbacteriaceae</taxon>
        <taxon>Agrococcus</taxon>
    </lineage>
</organism>
<evidence type="ECO:0000259" key="1">
    <source>
        <dbReference type="Pfam" id="PF04073"/>
    </source>
</evidence>
<dbReference type="SUPFAM" id="SSF55826">
    <property type="entry name" value="YbaK/ProRS associated domain"/>
    <property type="match status" value="1"/>
</dbReference>
<dbReference type="AlphaFoldDB" id="A0A1G8CZ03"/>
<dbReference type="EMBL" id="LT629695">
    <property type="protein sequence ID" value="SDH50349.1"/>
    <property type="molecule type" value="Genomic_DNA"/>
</dbReference>
<evidence type="ECO:0000313" key="3">
    <source>
        <dbReference type="Proteomes" id="UP000198822"/>
    </source>
</evidence>
<evidence type="ECO:0000313" key="2">
    <source>
        <dbReference type="EMBL" id="SDH50349.1"/>
    </source>
</evidence>
<keyword evidence="3" id="KW-1185">Reference proteome</keyword>
<dbReference type="OrthoDB" id="9796920at2"/>
<dbReference type="GO" id="GO:0002161">
    <property type="term" value="F:aminoacyl-tRNA deacylase activity"/>
    <property type="evidence" value="ECO:0007669"/>
    <property type="project" value="InterPro"/>
</dbReference>
<reference evidence="3" key="1">
    <citation type="submission" date="2016-10" db="EMBL/GenBank/DDBJ databases">
        <authorList>
            <person name="Varghese N."/>
            <person name="Submissions S."/>
        </authorList>
    </citation>
    <scope>NUCLEOTIDE SEQUENCE [LARGE SCALE GENOMIC DNA]</scope>
    <source>
        <strain evidence="3">DSM 22002</strain>
    </source>
</reference>
<dbReference type="InterPro" id="IPR036754">
    <property type="entry name" value="YbaK/aa-tRNA-synt-asso_dom_sf"/>
</dbReference>
<dbReference type="STRING" id="399736.SAMN04489720_1450"/>
<dbReference type="InterPro" id="IPR007214">
    <property type="entry name" value="YbaK/aa-tRNA-synth-assoc-dom"/>
</dbReference>
<gene>
    <name evidence="2" type="ORF">SAMN04489720_1450</name>
</gene>
<name>A0A1G8CZ03_9MICO</name>
<proteinExistence type="predicted"/>
<dbReference type="Proteomes" id="UP000198822">
    <property type="component" value="Chromosome I"/>
</dbReference>
<feature type="domain" description="YbaK/aminoacyl-tRNA synthetase-associated" evidence="1">
    <location>
        <begin position="44"/>
        <end position="165"/>
    </location>
</feature>
<sequence>MSPSARGTLDWRPAADHPELLAPAVAAAIHLVPEALVAEIDASLADTAAFCEAYDVALEASANCVIVAGRRGDETRTAAVMVLATHRADVNGVVRKRLDARKASFAPMDDAVRDTGMEFGGITPVGLPGWPILVDDAVAEAGDVVIGAGIRGAKLLVPAAALLRLPLAERLELARPA</sequence>
<protein>
    <submittedName>
        <fullName evidence="2">Cys-tRNA(Pro) deacylase, prolyl-tRNA editing enzyme YbaK/EbsC</fullName>
    </submittedName>
</protein>
<dbReference type="Gene3D" id="3.90.960.10">
    <property type="entry name" value="YbaK/aminoacyl-tRNA synthetase-associated domain"/>
    <property type="match status" value="1"/>
</dbReference>
<dbReference type="Pfam" id="PF04073">
    <property type="entry name" value="tRNA_edit"/>
    <property type="match status" value="1"/>
</dbReference>
<dbReference type="RefSeq" id="WP_092503745.1">
    <property type="nucleotide sequence ID" value="NZ_LT629695.1"/>
</dbReference>
<accession>A0A1G8CZ03</accession>